<gene>
    <name evidence="1" type="ORF">H206_05235</name>
</gene>
<evidence type="ECO:0000313" key="2">
    <source>
        <dbReference type="Proteomes" id="UP000287853"/>
    </source>
</evidence>
<comment type="caution">
    <text evidence="1">The sequence shown here is derived from an EMBL/GenBank/DDBJ whole genome shotgun (WGS) entry which is preliminary data.</text>
</comment>
<protein>
    <submittedName>
        <fullName evidence="1">Uncharacterized protein</fullName>
    </submittedName>
</protein>
<evidence type="ECO:0000313" key="1">
    <source>
        <dbReference type="EMBL" id="RWX48199.1"/>
    </source>
</evidence>
<dbReference type="AlphaFoldDB" id="A0A444J550"/>
<proteinExistence type="predicted"/>
<organism evidence="1 2">
    <name type="scientific">Candidatus Electrothrix aarhusensis</name>
    <dbReference type="NCBI Taxonomy" id="1859131"/>
    <lineage>
        <taxon>Bacteria</taxon>
        <taxon>Pseudomonadati</taxon>
        <taxon>Thermodesulfobacteriota</taxon>
        <taxon>Desulfobulbia</taxon>
        <taxon>Desulfobulbales</taxon>
        <taxon>Desulfobulbaceae</taxon>
        <taxon>Candidatus Electrothrix</taxon>
    </lineage>
</organism>
<reference evidence="1 2" key="1">
    <citation type="submission" date="2017-01" db="EMBL/GenBank/DDBJ databases">
        <title>The cable genome- insights into the physiology and evolution of filamentous bacteria capable of sulfide oxidation via long distance electron transfer.</title>
        <authorList>
            <person name="Schreiber L."/>
            <person name="Bjerg J.T."/>
            <person name="Boggild A."/>
            <person name="Van De Vossenberg J."/>
            <person name="Meysman F."/>
            <person name="Nielsen L.P."/>
            <person name="Schramm A."/>
            <person name="Kjeldsen K.U."/>
        </authorList>
    </citation>
    <scope>NUCLEOTIDE SEQUENCE [LARGE SCALE GENOMIC DNA]</scope>
    <source>
        <strain evidence="1">MCF</strain>
    </source>
</reference>
<dbReference type="EMBL" id="MTKO01000004">
    <property type="protein sequence ID" value="RWX48199.1"/>
    <property type="molecule type" value="Genomic_DNA"/>
</dbReference>
<sequence>MRHRGDFKIALYRCTPLIEKRQGNLQRLIGPCGTGAEVTVRIDEVGKAVLLGCGPVLHLDIR</sequence>
<name>A0A444J550_9BACT</name>
<accession>A0A444J550</accession>
<keyword evidence="2" id="KW-1185">Reference proteome</keyword>
<dbReference type="Proteomes" id="UP000287853">
    <property type="component" value="Unassembled WGS sequence"/>
</dbReference>